<gene>
    <name evidence="1" type="ORF">SAE01_12550</name>
</gene>
<keyword evidence="2" id="KW-1185">Reference proteome</keyword>
<sequence>MSLTITSPKHSFVNFNGGLTDFVIPAYKSVGVAFQFMIDAASLVPIDDAVTVQIADRYNGFLYSHASLVATNLCAWGKLTGLVDADFPGNVLIGPMAGSYPTKQSLFDKINQQFDVGMSEYVFPYCCVNALPFISFTFRNVNNVNKGASVTYYKGLMQVTITENANSLFTAIPSLTECFKYAVVHGSDKVYSNLFRKETNNSYLTKITYSNNEDFAGFGYPNGTAINSVWLPAYLYEPKYPETRKVYRRSDGSYKVQSASIEKEWEMVTDYMPRSMHEKIVIALGHDNIYLLNKEIDSYVSKKDEYDIDWQERVLEAQAKCKVLEPFEARNSNCEKRVSC</sequence>
<name>A0A512B9Y8_9BACT</name>
<organism evidence="1 2">
    <name type="scientific">Segetibacter aerophilus</name>
    <dbReference type="NCBI Taxonomy" id="670293"/>
    <lineage>
        <taxon>Bacteria</taxon>
        <taxon>Pseudomonadati</taxon>
        <taxon>Bacteroidota</taxon>
        <taxon>Chitinophagia</taxon>
        <taxon>Chitinophagales</taxon>
        <taxon>Chitinophagaceae</taxon>
        <taxon>Segetibacter</taxon>
    </lineage>
</organism>
<dbReference type="OrthoDB" id="250531at2"/>
<dbReference type="AlphaFoldDB" id="A0A512B9Y8"/>
<evidence type="ECO:0000313" key="2">
    <source>
        <dbReference type="Proteomes" id="UP000321513"/>
    </source>
</evidence>
<dbReference type="RefSeq" id="WP_147202825.1">
    <property type="nucleotide sequence ID" value="NZ_BJYT01000004.1"/>
</dbReference>
<comment type="caution">
    <text evidence="1">The sequence shown here is derived from an EMBL/GenBank/DDBJ whole genome shotgun (WGS) entry which is preliminary data.</text>
</comment>
<dbReference type="EMBL" id="BJYT01000004">
    <property type="protein sequence ID" value="GEO08759.1"/>
    <property type="molecule type" value="Genomic_DNA"/>
</dbReference>
<protein>
    <submittedName>
        <fullName evidence="1">Uncharacterized protein</fullName>
    </submittedName>
</protein>
<accession>A0A512B9Y8</accession>
<proteinExistence type="predicted"/>
<reference evidence="1 2" key="1">
    <citation type="submission" date="2019-07" db="EMBL/GenBank/DDBJ databases">
        <title>Whole genome shotgun sequence of Segetibacter aerophilus NBRC 106135.</title>
        <authorList>
            <person name="Hosoyama A."/>
            <person name="Uohara A."/>
            <person name="Ohji S."/>
            <person name="Ichikawa N."/>
        </authorList>
    </citation>
    <scope>NUCLEOTIDE SEQUENCE [LARGE SCALE GENOMIC DNA]</scope>
    <source>
        <strain evidence="1 2">NBRC 106135</strain>
    </source>
</reference>
<dbReference type="Proteomes" id="UP000321513">
    <property type="component" value="Unassembled WGS sequence"/>
</dbReference>
<evidence type="ECO:0000313" key="1">
    <source>
        <dbReference type="EMBL" id="GEO08759.1"/>
    </source>
</evidence>